<reference evidence="1" key="1">
    <citation type="journal article" date="2015" name="PeerJ">
        <title>First genomic representation of candidate bacterial phylum KSB3 points to enhanced environmental sensing as a trigger of wastewater bulking.</title>
        <authorList>
            <person name="Sekiguchi Y."/>
            <person name="Ohashi A."/>
            <person name="Parks D.H."/>
            <person name="Yamauchi T."/>
            <person name="Tyson G.W."/>
            <person name="Hugenholtz P."/>
        </authorList>
    </citation>
    <scope>NUCLEOTIDE SEQUENCE [LARGE SCALE GENOMIC DNA]</scope>
</reference>
<dbReference type="Proteomes" id="UP000030661">
    <property type="component" value="Unassembled WGS sequence"/>
</dbReference>
<evidence type="ECO:0008006" key="3">
    <source>
        <dbReference type="Google" id="ProtNLM"/>
    </source>
</evidence>
<proteinExistence type="predicted"/>
<evidence type="ECO:0000313" key="2">
    <source>
        <dbReference type="Proteomes" id="UP000030661"/>
    </source>
</evidence>
<gene>
    <name evidence="1" type="ORF">U27_05891</name>
</gene>
<dbReference type="AlphaFoldDB" id="A0A081C2W1"/>
<evidence type="ECO:0000313" key="1">
    <source>
        <dbReference type="EMBL" id="GAK58916.1"/>
    </source>
</evidence>
<name>A0A081C2W1_VECG1</name>
<accession>A0A081C2W1</accession>
<organism evidence="1">
    <name type="scientific">Vecturithrix granuli</name>
    <dbReference type="NCBI Taxonomy" id="1499967"/>
    <lineage>
        <taxon>Bacteria</taxon>
        <taxon>Candidatus Moduliflexota</taxon>
        <taxon>Candidatus Vecturitrichia</taxon>
        <taxon>Candidatus Vecturitrichales</taxon>
        <taxon>Candidatus Vecturitrichaceae</taxon>
        <taxon>Candidatus Vecturithrix</taxon>
    </lineage>
</organism>
<keyword evidence="2" id="KW-1185">Reference proteome</keyword>
<protein>
    <recommendedName>
        <fullName evidence="3">PqqD family protein</fullName>
    </recommendedName>
</protein>
<dbReference type="STRING" id="1499967.U27_05891"/>
<dbReference type="EMBL" id="DF820468">
    <property type="protein sequence ID" value="GAK58916.1"/>
    <property type="molecule type" value="Genomic_DNA"/>
</dbReference>
<sequence length="153" mass="17652">MPDSNTASPVAPRRSFFRLMLAEAISLAEEVQGRPQMRLSELDQVPGEVLRRMSPVFNETRSYSIEKNSVLLQHRKRGTSQAVYQLEASEHYMLQFFDGQHTLEEIGRRVADEFGQDEEMAYQKVKALFIVLAKYAICHPAQAYEEDNNELRK</sequence>
<dbReference type="HOGENOM" id="CLU_1709648_0_0_0"/>